<dbReference type="InterPro" id="IPR011992">
    <property type="entry name" value="EF-hand-dom_pair"/>
</dbReference>
<protein>
    <recommendedName>
        <fullName evidence="2">EF-hand domain-containing protein</fullName>
    </recommendedName>
</protein>
<accession>A0AAD2D635</accession>
<gene>
    <name evidence="3" type="ORF">ECRASSUSDP1_LOCUS23464</name>
</gene>
<sequence length="190" mass="21977">MIKQEKAVFQQKKLTSILAEDELIRIEEAFNMFISDPDSDTVRPADIVNAMKKVVGREGGIMKSMIELFESINTPEHNQTGITFGYFIDFLIQRYNSTEKEAVRKKFELFDVHNKGYIELDTLINISEELGNGMLKEEALAMFDRASSDKEKITFEDFYFTMTQFENRNRDKSDLSPTLPQNETSFSNIL</sequence>
<dbReference type="GO" id="GO:0005509">
    <property type="term" value="F:calcium ion binding"/>
    <property type="evidence" value="ECO:0007669"/>
    <property type="project" value="InterPro"/>
</dbReference>
<dbReference type="AlphaFoldDB" id="A0AAD2D635"/>
<feature type="domain" description="EF-hand" evidence="2">
    <location>
        <begin position="98"/>
        <end position="133"/>
    </location>
</feature>
<evidence type="ECO:0000256" key="1">
    <source>
        <dbReference type="SAM" id="MobiDB-lite"/>
    </source>
</evidence>
<keyword evidence="4" id="KW-1185">Reference proteome</keyword>
<dbReference type="EMBL" id="CAMPGE010024135">
    <property type="protein sequence ID" value="CAI2381997.1"/>
    <property type="molecule type" value="Genomic_DNA"/>
</dbReference>
<evidence type="ECO:0000313" key="3">
    <source>
        <dbReference type="EMBL" id="CAI2381997.1"/>
    </source>
</evidence>
<dbReference type="Gene3D" id="1.10.238.10">
    <property type="entry name" value="EF-hand"/>
    <property type="match status" value="1"/>
</dbReference>
<proteinExistence type="predicted"/>
<feature type="region of interest" description="Disordered" evidence="1">
    <location>
        <begin position="170"/>
        <end position="190"/>
    </location>
</feature>
<dbReference type="InterPro" id="IPR002048">
    <property type="entry name" value="EF_hand_dom"/>
</dbReference>
<dbReference type="SUPFAM" id="SSF47473">
    <property type="entry name" value="EF-hand"/>
    <property type="match status" value="1"/>
</dbReference>
<comment type="caution">
    <text evidence="3">The sequence shown here is derived from an EMBL/GenBank/DDBJ whole genome shotgun (WGS) entry which is preliminary data.</text>
</comment>
<evidence type="ECO:0000259" key="2">
    <source>
        <dbReference type="PROSITE" id="PS50222"/>
    </source>
</evidence>
<name>A0AAD2D635_EUPCR</name>
<dbReference type="Pfam" id="PF13499">
    <property type="entry name" value="EF-hand_7"/>
    <property type="match status" value="1"/>
</dbReference>
<feature type="compositionally biased region" description="Polar residues" evidence="1">
    <location>
        <begin position="175"/>
        <end position="190"/>
    </location>
</feature>
<dbReference type="Proteomes" id="UP001295684">
    <property type="component" value="Unassembled WGS sequence"/>
</dbReference>
<evidence type="ECO:0000313" key="4">
    <source>
        <dbReference type="Proteomes" id="UP001295684"/>
    </source>
</evidence>
<organism evidence="3 4">
    <name type="scientific">Euplotes crassus</name>
    <dbReference type="NCBI Taxonomy" id="5936"/>
    <lineage>
        <taxon>Eukaryota</taxon>
        <taxon>Sar</taxon>
        <taxon>Alveolata</taxon>
        <taxon>Ciliophora</taxon>
        <taxon>Intramacronucleata</taxon>
        <taxon>Spirotrichea</taxon>
        <taxon>Hypotrichia</taxon>
        <taxon>Euplotida</taxon>
        <taxon>Euplotidae</taxon>
        <taxon>Moneuplotes</taxon>
    </lineage>
</organism>
<dbReference type="PROSITE" id="PS50222">
    <property type="entry name" value="EF_HAND_2"/>
    <property type="match status" value="1"/>
</dbReference>
<reference evidence="3" key="1">
    <citation type="submission" date="2023-07" db="EMBL/GenBank/DDBJ databases">
        <authorList>
            <consortium name="AG Swart"/>
            <person name="Singh M."/>
            <person name="Singh A."/>
            <person name="Seah K."/>
            <person name="Emmerich C."/>
        </authorList>
    </citation>
    <scope>NUCLEOTIDE SEQUENCE</scope>
    <source>
        <strain evidence="3">DP1</strain>
    </source>
</reference>